<evidence type="ECO:0000313" key="2">
    <source>
        <dbReference type="EMBL" id="KKS21185.1"/>
    </source>
</evidence>
<keyword evidence="1" id="KW-1133">Transmembrane helix</keyword>
<feature type="transmembrane region" description="Helical" evidence="1">
    <location>
        <begin position="41"/>
        <end position="64"/>
    </location>
</feature>
<sequence length="303" mass="35232">MNIGYRKLSVIFTLIWILHLLAFYSGLYLAGYIFLEYTDWLVIYILGIITSGCLFFAIIFYFIFKTRNWKLGVFLIVAIPTNFLLAIVFMNYSPLVKQSYNNTFPRNNIKSKVDITADNLQETETYEEPKHGYQTGPTIKSNEKSYFISGRAREDLCEAIYKWQEDEGMEETLAYINYKIIYNYYTINTSKGYTIGEFTVTADSTITLPQWSSSDGASEGTKSDWRAFKNAVTSHEREHKDILIEYANELVKNFNDLGYYTTESSLKSAIDNKYNEIYSHMTSAQEEFDKLRGRSKSFSYLCR</sequence>
<name>A0A0G0X8E4_UNCKA</name>
<evidence type="ECO:0000256" key="1">
    <source>
        <dbReference type="SAM" id="Phobius"/>
    </source>
</evidence>
<protein>
    <recommendedName>
        <fullName evidence="4">DUF922 domain-containing protein</fullName>
    </recommendedName>
</protein>
<evidence type="ECO:0000313" key="3">
    <source>
        <dbReference type="Proteomes" id="UP000034507"/>
    </source>
</evidence>
<gene>
    <name evidence="2" type="ORF">UU77_C0007G0030</name>
</gene>
<accession>A0A0G0X8E4</accession>
<feature type="transmembrane region" description="Helical" evidence="1">
    <location>
        <begin position="71"/>
        <end position="92"/>
    </location>
</feature>
<comment type="caution">
    <text evidence="2">The sequence shown here is derived from an EMBL/GenBank/DDBJ whole genome shotgun (WGS) entry which is preliminary data.</text>
</comment>
<dbReference type="Pfam" id="PF06037">
    <property type="entry name" value="DUF922"/>
    <property type="match status" value="1"/>
</dbReference>
<reference evidence="2 3" key="1">
    <citation type="journal article" date="2015" name="Nature">
        <title>rRNA introns, odd ribosomes, and small enigmatic genomes across a large radiation of phyla.</title>
        <authorList>
            <person name="Brown C.T."/>
            <person name="Hug L.A."/>
            <person name="Thomas B.C."/>
            <person name="Sharon I."/>
            <person name="Castelle C.J."/>
            <person name="Singh A."/>
            <person name="Wilkins M.J."/>
            <person name="Williams K.H."/>
            <person name="Banfield J.F."/>
        </authorList>
    </citation>
    <scope>NUCLEOTIDE SEQUENCE [LARGE SCALE GENOMIC DNA]</scope>
</reference>
<dbReference type="Proteomes" id="UP000034507">
    <property type="component" value="Unassembled WGS sequence"/>
</dbReference>
<feature type="transmembrane region" description="Helical" evidence="1">
    <location>
        <begin position="12"/>
        <end position="35"/>
    </location>
</feature>
<keyword evidence="1" id="KW-0472">Membrane</keyword>
<evidence type="ECO:0008006" key="4">
    <source>
        <dbReference type="Google" id="ProtNLM"/>
    </source>
</evidence>
<proteinExistence type="predicted"/>
<dbReference type="EMBL" id="LCBX01000007">
    <property type="protein sequence ID" value="KKS21185.1"/>
    <property type="molecule type" value="Genomic_DNA"/>
</dbReference>
<keyword evidence="1" id="KW-0812">Transmembrane</keyword>
<organism evidence="2 3">
    <name type="scientific">candidate division WWE3 bacterium GW2011_GWC1_41_7</name>
    <dbReference type="NCBI Taxonomy" id="1619119"/>
    <lineage>
        <taxon>Bacteria</taxon>
        <taxon>Katanobacteria</taxon>
    </lineage>
</organism>
<dbReference type="AlphaFoldDB" id="A0A0G0X8E4"/>
<dbReference type="InterPro" id="IPR010321">
    <property type="entry name" value="DUF922"/>
</dbReference>